<dbReference type="Proteomes" id="UP000620559">
    <property type="component" value="Unassembled WGS sequence"/>
</dbReference>
<gene>
    <name evidence="2" type="ORF">IQ247_10625</name>
</gene>
<dbReference type="EMBL" id="JADEWL010000025">
    <property type="protein sequence ID" value="MBE9213121.1"/>
    <property type="molecule type" value="Genomic_DNA"/>
</dbReference>
<evidence type="ECO:0000313" key="3">
    <source>
        <dbReference type="Proteomes" id="UP000620559"/>
    </source>
</evidence>
<dbReference type="InterPro" id="IPR043628">
    <property type="entry name" value="DAZ_dom"/>
</dbReference>
<organism evidence="2 3">
    <name type="scientific">Plectonema cf. radiosum LEGE 06105</name>
    <dbReference type="NCBI Taxonomy" id="945769"/>
    <lineage>
        <taxon>Bacteria</taxon>
        <taxon>Bacillati</taxon>
        <taxon>Cyanobacteriota</taxon>
        <taxon>Cyanophyceae</taxon>
        <taxon>Oscillatoriophycideae</taxon>
        <taxon>Oscillatoriales</taxon>
        <taxon>Microcoleaceae</taxon>
        <taxon>Plectonema</taxon>
    </lineage>
</organism>
<reference evidence="2" key="1">
    <citation type="submission" date="2020-10" db="EMBL/GenBank/DDBJ databases">
        <authorList>
            <person name="Castelo-Branco R."/>
            <person name="Eusebio N."/>
            <person name="Adriana R."/>
            <person name="Vieira A."/>
            <person name="Brugerolle De Fraissinette N."/>
            <person name="Rezende De Castro R."/>
            <person name="Schneider M.P."/>
            <person name="Vasconcelos V."/>
            <person name="Leao P.N."/>
        </authorList>
    </citation>
    <scope>NUCLEOTIDE SEQUENCE</scope>
    <source>
        <strain evidence="2">LEGE 06105</strain>
    </source>
</reference>
<feature type="domain" description="DAZ" evidence="1">
    <location>
        <begin position="52"/>
        <end position="62"/>
    </location>
</feature>
<evidence type="ECO:0000313" key="2">
    <source>
        <dbReference type="EMBL" id="MBE9213121.1"/>
    </source>
</evidence>
<dbReference type="Pfam" id="PF18872">
    <property type="entry name" value="Daz"/>
    <property type="match status" value="2"/>
</dbReference>
<comment type="caution">
    <text evidence="2">The sequence shown here is derived from an EMBL/GenBank/DDBJ whole genome shotgun (WGS) entry which is preliminary data.</text>
</comment>
<protein>
    <recommendedName>
        <fullName evidence="1">DAZ domain-containing protein</fullName>
    </recommendedName>
</protein>
<dbReference type="RefSeq" id="WP_193919719.1">
    <property type="nucleotide sequence ID" value="NZ_JADEWL010000025.1"/>
</dbReference>
<feature type="domain" description="DAZ" evidence="1">
    <location>
        <begin position="31"/>
        <end position="42"/>
    </location>
</feature>
<proteinExistence type="predicted"/>
<accession>A0A8J7K006</accession>
<name>A0A8J7K006_9CYAN</name>
<evidence type="ECO:0000259" key="1">
    <source>
        <dbReference type="Pfam" id="PF18872"/>
    </source>
</evidence>
<sequence>MGKSEKCSGSVSLPADNNVNLIFFLPPQLPITNYQLPIPNYQLPITNYQLPITNYQLPITNYQLPI</sequence>
<keyword evidence="3" id="KW-1185">Reference proteome</keyword>
<dbReference type="AlphaFoldDB" id="A0A8J7K006"/>